<reference evidence="1 2" key="1">
    <citation type="submission" date="2019-08" db="EMBL/GenBank/DDBJ databases">
        <authorList>
            <person name="Alioto T."/>
            <person name="Alioto T."/>
            <person name="Gomez Garrido J."/>
        </authorList>
    </citation>
    <scope>NUCLEOTIDE SEQUENCE [LARGE SCALE GENOMIC DNA]</scope>
</reference>
<dbReference type="OrthoDB" id="6627176at2759"/>
<sequence>MDRRMSELQGGDNNNGRRNNDWPICENVLLSLSEDVRPLFARNQDQDERDAMVSANVQICLAERVGPSERAMKQLFFRRVRQQFRSSPAVTPTILAARQMITRLTAVRSVYLDGQYYGSETSHVYRPVEELSAFTVTAVRNGYTFTAGTVHYDDGDTNACHLHGLVDRRSRVAVDCSLLTVALPRHRSAVKMYSKLRTAADGSVVIPPVLVLHHFHVFNTADLFR</sequence>
<organism evidence="1 2">
    <name type="scientific">Cinara cedri</name>
    <dbReference type="NCBI Taxonomy" id="506608"/>
    <lineage>
        <taxon>Eukaryota</taxon>
        <taxon>Metazoa</taxon>
        <taxon>Ecdysozoa</taxon>
        <taxon>Arthropoda</taxon>
        <taxon>Hexapoda</taxon>
        <taxon>Insecta</taxon>
        <taxon>Pterygota</taxon>
        <taxon>Neoptera</taxon>
        <taxon>Paraneoptera</taxon>
        <taxon>Hemiptera</taxon>
        <taxon>Sternorrhyncha</taxon>
        <taxon>Aphidomorpha</taxon>
        <taxon>Aphidoidea</taxon>
        <taxon>Aphididae</taxon>
        <taxon>Lachninae</taxon>
        <taxon>Cinara</taxon>
    </lineage>
</organism>
<accession>A0A5E4MQP7</accession>
<dbReference type="Proteomes" id="UP000325440">
    <property type="component" value="Unassembled WGS sequence"/>
</dbReference>
<name>A0A5E4MQP7_9HEMI</name>
<keyword evidence="2" id="KW-1185">Reference proteome</keyword>
<evidence type="ECO:0000313" key="1">
    <source>
        <dbReference type="EMBL" id="VVC34613.1"/>
    </source>
</evidence>
<dbReference type="AlphaFoldDB" id="A0A5E4MQP7"/>
<proteinExistence type="predicted"/>
<dbReference type="EMBL" id="CABPRJ010001003">
    <property type="protein sequence ID" value="VVC34613.1"/>
    <property type="molecule type" value="Genomic_DNA"/>
</dbReference>
<gene>
    <name evidence="1" type="ORF">CINCED_3A015084</name>
</gene>
<evidence type="ECO:0000313" key="2">
    <source>
        <dbReference type="Proteomes" id="UP000325440"/>
    </source>
</evidence>
<protein>
    <submittedName>
        <fullName evidence="1">Uncharacterized protein</fullName>
    </submittedName>
</protein>